<comment type="subcellular location">
    <subcellularLocation>
        <location evidence="4">Cytoplasm</location>
    </subcellularLocation>
</comment>
<dbReference type="GO" id="GO:0051259">
    <property type="term" value="P:protein complex oligomerization"/>
    <property type="evidence" value="ECO:0007669"/>
    <property type="project" value="InterPro"/>
</dbReference>
<dbReference type="Pfam" id="PF02863">
    <property type="entry name" value="Arg_repressor_C"/>
    <property type="match status" value="1"/>
</dbReference>
<dbReference type="GO" id="GO:0003700">
    <property type="term" value="F:DNA-binding transcription factor activity"/>
    <property type="evidence" value="ECO:0007669"/>
    <property type="project" value="UniProtKB-UniRule"/>
</dbReference>
<dbReference type="InterPro" id="IPR020899">
    <property type="entry name" value="Arg_repress_C"/>
</dbReference>
<dbReference type="PRINTS" id="PR01467">
    <property type="entry name" value="ARGREPRESSOR"/>
</dbReference>
<keyword evidence="4" id="KW-0238">DNA-binding</keyword>
<evidence type="ECO:0000256" key="4">
    <source>
        <dbReference type="HAMAP-Rule" id="MF_00173"/>
    </source>
</evidence>
<keyword evidence="7" id="KW-1185">Reference proteome</keyword>
<evidence type="ECO:0000256" key="1">
    <source>
        <dbReference type="ARBA" id="ARBA00005040"/>
    </source>
</evidence>
<keyword evidence="3 4" id="KW-0055">Arginine biosynthesis</keyword>
<reference evidence="6 7" key="1">
    <citation type="submission" date="2017-08" db="EMBL/GenBank/DDBJ databases">
        <title>Reclassification of Bisgaard taxon 37 and 44.</title>
        <authorList>
            <person name="Christensen H."/>
        </authorList>
    </citation>
    <scope>NUCLEOTIDE SEQUENCE [LARGE SCALE GENOMIC DNA]</scope>
    <source>
        <strain evidence="6 7">B96_4</strain>
    </source>
</reference>
<keyword evidence="4" id="KW-0678">Repressor</keyword>
<evidence type="ECO:0000313" key="6">
    <source>
        <dbReference type="EMBL" id="RIY31164.1"/>
    </source>
</evidence>
<evidence type="ECO:0000256" key="2">
    <source>
        <dbReference type="ARBA" id="ARBA00021148"/>
    </source>
</evidence>
<keyword evidence="4" id="KW-0804">Transcription</keyword>
<dbReference type="EMBL" id="NRJH01000099">
    <property type="protein sequence ID" value="RIY31164.1"/>
    <property type="molecule type" value="Genomic_DNA"/>
</dbReference>
<dbReference type="InterPro" id="IPR036390">
    <property type="entry name" value="WH_DNA-bd_sf"/>
</dbReference>
<dbReference type="GO" id="GO:0034618">
    <property type="term" value="F:arginine binding"/>
    <property type="evidence" value="ECO:0007669"/>
    <property type="project" value="InterPro"/>
</dbReference>
<dbReference type="GO" id="GO:0005737">
    <property type="term" value="C:cytoplasm"/>
    <property type="evidence" value="ECO:0007669"/>
    <property type="project" value="UniProtKB-SubCell"/>
</dbReference>
<dbReference type="HAMAP" id="MF_00173">
    <property type="entry name" value="Arg_repressor"/>
    <property type="match status" value="1"/>
</dbReference>
<evidence type="ECO:0000313" key="7">
    <source>
        <dbReference type="Proteomes" id="UP000266258"/>
    </source>
</evidence>
<comment type="function">
    <text evidence="4">Regulates arginine biosynthesis genes.</text>
</comment>
<dbReference type="SUPFAM" id="SSF46785">
    <property type="entry name" value="Winged helix' DNA-binding domain"/>
    <property type="match status" value="1"/>
</dbReference>
<dbReference type="PANTHER" id="PTHR34471:SF1">
    <property type="entry name" value="ARGININE REPRESSOR"/>
    <property type="match status" value="1"/>
</dbReference>
<keyword evidence="4" id="KW-0963">Cytoplasm</keyword>
<gene>
    <name evidence="4" type="primary">argR</name>
    <name evidence="6" type="ORF">CJP74_07960</name>
</gene>
<comment type="similarity">
    <text evidence="4">Belongs to the ArgR family.</text>
</comment>
<comment type="pathway">
    <text evidence="1 4">Amino-acid biosynthesis; L-arginine biosynthesis [regulation].</text>
</comment>
<dbReference type="OrthoDB" id="7060358at2"/>
<feature type="domain" description="Arginine repressor C-terminal" evidence="5">
    <location>
        <begin position="127"/>
        <end position="191"/>
    </location>
</feature>
<dbReference type="Gene3D" id="3.30.1360.40">
    <property type="match status" value="1"/>
</dbReference>
<organism evidence="6 7">
    <name type="scientific">Psittacicella melopsittaci</name>
    <dbReference type="NCBI Taxonomy" id="2028576"/>
    <lineage>
        <taxon>Bacteria</taxon>
        <taxon>Pseudomonadati</taxon>
        <taxon>Pseudomonadota</taxon>
        <taxon>Gammaproteobacteria</taxon>
        <taxon>Pasteurellales</taxon>
        <taxon>Psittacicellaceae</taxon>
        <taxon>Psittacicella</taxon>
    </lineage>
</organism>
<name>A0A3A1Y559_9GAMM</name>
<accession>A0A3A1Y559</accession>
<dbReference type="InterPro" id="IPR001669">
    <property type="entry name" value="Arg_repress"/>
</dbReference>
<protein>
    <recommendedName>
        <fullName evidence="2 4">Arginine repressor</fullName>
    </recommendedName>
</protein>
<dbReference type="PANTHER" id="PTHR34471">
    <property type="entry name" value="ARGININE REPRESSOR"/>
    <property type="match status" value="1"/>
</dbReference>
<evidence type="ECO:0000256" key="3">
    <source>
        <dbReference type="ARBA" id="ARBA00022571"/>
    </source>
</evidence>
<dbReference type="GO" id="GO:1900079">
    <property type="term" value="P:regulation of arginine biosynthetic process"/>
    <property type="evidence" value="ECO:0007669"/>
    <property type="project" value="UniProtKB-UniRule"/>
</dbReference>
<dbReference type="RefSeq" id="WP_119498002.1">
    <property type="nucleotide sequence ID" value="NZ_NRJH01000099.1"/>
</dbReference>
<keyword evidence="4" id="KW-0028">Amino-acid biosynthesis</keyword>
<dbReference type="GO" id="GO:0006526">
    <property type="term" value="P:L-arginine biosynthetic process"/>
    <property type="evidence" value="ECO:0007669"/>
    <property type="project" value="UniProtKB-UniPathway"/>
</dbReference>
<proteinExistence type="inferred from homology"/>
<dbReference type="GO" id="GO:0003677">
    <property type="term" value="F:DNA binding"/>
    <property type="evidence" value="ECO:0007669"/>
    <property type="project" value="UniProtKB-KW"/>
</dbReference>
<comment type="caution">
    <text evidence="6">The sequence shown here is derived from an EMBL/GenBank/DDBJ whole genome shotgun (WGS) entry which is preliminary data.</text>
</comment>
<evidence type="ECO:0000259" key="5">
    <source>
        <dbReference type="Pfam" id="PF02863"/>
    </source>
</evidence>
<dbReference type="UniPathway" id="UPA00068"/>
<dbReference type="Proteomes" id="UP000266258">
    <property type="component" value="Unassembled WGS sequence"/>
</dbReference>
<sequence>MNRKKTTNANDQDQVDQHEKSLAFTENFSEGKEDEVDTSDIGVSNLMLVRNRSLYNYLVDVVNYNNYSKATEILKVLRNDGINISIYKLRRFLAAANITKVTNYKGEKFYKLNYSQNRLTLESKVEALVISVLSNNVCVIIKTVPAGAQIVAKICDSSAKELDILGTIAGDDTVMLIPRDTEEISKVKRLVKRLFKI</sequence>
<dbReference type="SUPFAM" id="SSF55252">
    <property type="entry name" value="C-terminal domain of arginine repressor"/>
    <property type="match status" value="1"/>
</dbReference>
<dbReference type="AlphaFoldDB" id="A0A3A1Y559"/>
<dbReference type="InterPro" id="IPR036251">
    <property type="entry name" value="Arg_repress_C_sf"/>
</dbReference>
<keyword evidence="4" id="KW-0805">Transcription regulation</keyword>